<dbReference type="AlphaFoldDB" id="A0A2P2NDU0"/>
<feature type="transmembrane region" description="Helical" evidence="1">
    <location>
        <begin position="38"/>
        <end position="58"/>
    </location>
</feature>
<keyword evidence="1" id="KW-0812">Transmembrane</keyword>
<feature type="transmembrane region" description="Helical" evidence="1">
    <location>
        <begin position="6"/>
        <end position="26"/>
    </location>
</feature>
<dbReference type="EMBL" id="GGEC01060096">
    <property type="protein sequence ID" value="MBX40580.1"/>
    <property type="molecule type" value="Transcribed_RNA"/>
</dbReference>
<sequence length="59" mass="7093">MFLVHSSYIPLLLFHLYMISLSVIFFLPWKQIWYPSSLNCFIIVVCSKQSFFFLAVLWN</sequence>
<keyword evidence="1" id="KW-0472">Membrane</keyword>
<evidence type="ECO:0000313" key="2">
    <source>
        <dbReference type="EMBL" id="MBX40580.1"/>
    </source>
</evidence>
<organism evidence="2">
    <name type="scientific">Rhizophora mucronata</name>
    <name type="common">Asiatic mangrove</name>
    <dbReference type="NCBI Taxonomy" id="61149"/>
    <lineage>
        <taxon>Eukaryota</taxon>
        <taxon>Viridiplantae</taxon>
        <taxon>Streptophyta</taxon>
        <taxon>Embryophyta</taxon>
        <taxon>Tracheophyta</taxon>
        <taxon>Spermatophyta</taxon>
        <taxon>Magnoliopsida</taxon>
        <taxon>eudicotyledons</taxon>
        <taxon>Gunneridae</taxon>
        <taxon>Pentapetalae</taxon>
        <taxon>rosids</taxon>
        <taxon>fabids</taxon>
        <taxon>Malpighiales</taxon>
        <taxon>Rhizophoraceae</taxon>
        <taxon>Rhizophora</taxon>
    </lineage>
</organism>
<name>A0A2P2NDU0_RHIMU</name>
<keyword evidence="1" id="KW-1133">Transmembrane helix</keyword>
<accession>A0A2P2NDU0</accession>
<evidence type="ECO:0000256" key="1">
    <source>
        <dbReference type="SAM" id="Phobius"/>
    </source>
</evidence>
<proteinExistence type="predicted"/>
<protein>
    <submittedName>
        <fullName evidence="2">Uncharacterized protein</fullName>
    </submittedName>
</protein>
<reference evidence="2" key="1">
    <citation type="submission" date="2018-02" db="EMBL/GenBank/DDBJ databases">
        <title>Rhizophora mucronata_Transcriptome.</title>
        <authorList>
            <person name="Meera S.P."/>
            <person name="Sreeshan A."/>
            <person name="Augustine A."/>
        </authorList>
    </citation>
    <scope>NUCLEOTIDE SEQUENCE</scope>
    <source>
        <tissue evidence="2">Leaf</tissue>
    </source>
</reference>